<dbReference type="RefSeq" id="WP_374218838.1">
    <property type="nucleotide sequence ID" value="NZ_JAXOVW010000059.1"/>
</dbReference>
<name>A0ABU5K280_9BACI</name>
<evidence type="ECO:0000313" key="2">
    <source>
        <dbReference type="Proteomes" id="UP001291930"/>
    </source>
</evidence>
<dbReference type="EMBL" id="JAXOVW010000059">
    <property type="protein sequence ID" value="MDZ5609357.1"/>
    <property type="molecule type" value="Genomic_DNA"/>
</dbReference>
<evidence type="ECO:0000313" key="1">
    <source>
        <dbReference type="EMBL" id="MDZ5609357.1"/>
    </source>
</evidence>
<proteinExistence type="predicted"/>
<protein>
    <recommendedName>
        <fullName evidence="3">PepSY domain-containing protein</fullName>
    </recommendedName>
</protein>
<dbReference type="Proteomes" id="UP001291930">
    <property type="component" value="Unassembled WGS sequence"/>
</dbReference>
<sequence length="91" mass="10941">MYSGISQSVIKELLTYETSARIRKEQALQTYRNALRVELQWHENHDTDTPKYELIYKQTTTESSEAYHIDFFMRREIHYIDAHTGEVIWSK</sequence>
<keyword evidence="2" id="KW-1185">Reference proteome</keyword>
<reference evidence="2" key="1">
    <citation type="submission" date="2023-11" db="EMBL/GenBank/DDBJ databases">
        <title>Genome Sequence of Bacillus pseudomycoides stain BUPM19.</title>
        <authorList>
            <person name="Farhat A."/>
        </authorList>
    </citation>
    <scope>NUCLEOTIDE SEQUENCE [LARGE SCALE GENOMIC DNA]</scope>
    <source>
        <strain evidence="2">BUPM19</strain>
    </source>
</reference>
<accession>A0ABU5K280</accession>
<organism evidence="1 2">
    <name type="scientific">Bacillus bingmayongensis</name>
    <dbReference type="NCBI Taxonomy" id="1150157"/>
    <lineage>
        <taxon>Bacteria</taxon>
        <taxon>Bacillati</taxon>
        <taxon>Bacillota</taxon>
        <taxon>Bacilli</taxon>
        <taxon>Bacillales</taxon>
        <taxon>Bacillaceae</taxon>
        <taxon>Bacillus</taxon>
    </lineage>
</organism>
<gene>
    <name evidence="1" type="ORF">U2I54_20385</name>
</gene>
<evidence type="ECO:0008006" key="3">
    <source>
        <dbReference type="Google" id="ProtNLM"/>
    </source>
</evidence>
<comment type="caution">
    <text evidence="1">The sequence shown here is derived from an EMBL/GenBank/DDBJ whole genome shotgun (WGS) entry which is preliminary data.</text>
</comment>